<dbReference type="InterPro" id="IPR050834">
    <property type="entry name" value="Glycosyltransf_2"/>
</dbReference>
<dbReference type="Pfam" id="PF00535">
    <property type="entry name" value="Glycos_transf_2"/>
    <property type="match status" value="1"/>
</dbReference>
<dbReference type="SUPFAM" id="SSF53448">
    <property type="entry name" value="Nucleotide-diphospho-sugar transferases"/>
    <property type="match status" value="1"/>
</dbReference>
<feature type="domain" description="Glycosyltransferase 2-like" evidence="1">
    <location>
        <begin position="8"/>
        <end position="124"/>
    </location>
</feature>
<dbReference type="PANTHER" id="PTHR43685:SF2">
    <property type="entry name" value="GLYCOSYLTRANSFERASE 2-LIKE DOMAIN-CONTAINING PROTEIN"/>
    <property type="match status" value="1"/>
</dbReference>
<dbReference type="InterPro" id="IPR029044">
    <property type="entry name" value="Nucleotide-diphossugar_trans"/>
</dbReference>
<organism evidence="2 3">
    <name type="scientific">Candidatus Iainarchaeum sp</name>
    <dbReference type="NCBI Taxonomy" id="3101447"/>
    <lineage>
        <taxon>Archaea</taxon>
        <taxon>Candidatus Iainarchaeota</taxon>
        <taxon>Candidatus Iainarchaeia</taxon>
        <taxon>Candidatus Iainarchaeales</taxon>
        <taxon>Candidatus Iainarchaeaceae</taxon>
        <taxon>Candidatus Iainarchaeum</taxon>
    </lineage>
</organism>
<dbReference type="EMBL" id="DUGH01000061">
    <property type="protein sequence ID" value="HIH16246.1"/>
    <property type="molecule type" value="Genomic_DNA"/>
</dbReference>
<keyword evidence="2" id="KW-0808">Transferase</keyword>
<protein>
    <submittedName>
        <fullName evidence="2">Glycosyltransferase family 2 protein</fullName>
    </submittedName>
</protein>
<sequence length="147" mass="15250">MSKKSTASVIVITFNRLSLLQACLASLRQQTVKGFETVVVNNGCTDGTPKWLSSRQGLSVVNLPLNAGVAAARNAGVQAARGAVLVFVDDDCTMPMDWLETLLAGYASEEVSGVGGTVLTIPGQPSWFEGGGVNRFGSVALVHAGTP</sequence>
<dbReference type="Gene3D" id="3.90.550.10">
    <property type="entry name" value="Spore Coat Polysaccharide Biosynthesis Protein SpsA, Chain A"/>
    <property type="match status" value="1"/>
</dbReference>
<dbReference type="GO" id="GO:0016740">
    <property type="term" value="F:transferase activity"/>
    <property type="evidence" value="ECO:0007669"/>
    <property type="project" value="UniProtKB-KW"/>
</dbReference>
<feature type="non-terminal residue" evidence="2">
    <location>
        <position position="147"/>
    </location>
</feature>
<reference evidence="3" key="1">
    <citation type="journal article" date="2020" name="bioRxiv">
        <title>A rank-normalized archaeal taxonomy based on genome phylogeny resolves widespread incomplete and uneven classifications.</title>
        <authorList>
            <person name="Rinke C."/>
            <person name="Chuvochina M."/>
            <person name="Mussig A.J."/>
            <person name="Chaumeil P.-A."/>
            <person name="Waite D.W."/>
            <person name="Whitman W.B."/>
            <person name="Parks D.H."/>
            <person name="Hugenholtz P."/>
        </authorList>
    </citation>
    <scope>NUCLEOTIDE SEQUENCE [LARGE SCALE GENOMIC DNA]</scope>
</reference>
<dbReference type="AlphaFoldDB" id="A0A7J4JLV8"/>
<evidence type="ECO:0000313" key="3">
    <source>
        <dbReference type="Proteomes" id="UP000564964"/>
    </source>
</evidence>
<evidence type="ECO:0000313" key="2">
    <source>
        <dbReference type="EMBL" id="HIH16246.1"/>
    </source>
</evidence>
<comment type="caution">
    <text evidence="2">The sequence shown here is derived from an EMBL/GenBank/DDBJ whole genome shotgun (WGS) entry which is preliminary data.</text>
</comment>
<proteinExistence type="predicted"/>
<accession>A0A7J4JLV8</accession>
<dbReference type="CDD" id="cd00761">
    <property type="entry name" value="Glyco_tranf_GTA_type"/>
    <property type="match status" value="1"/>
</dbReference>
<dbReference type="InterPro" id="IPR001173">
    <property type="entry name" value="Glyco_trans_2-like"/>
</dbReference>
<dbReference type="PANTHER" id="PTHR43685">
    <property type="entry name" value="GLYCOSYLTRANSFERASE"/>
    <property type="match status" value="1"/>
</dbReference>
<evidence type="ECO:0000259" key="1">
    <source>
        <dbReference type="Pfam" id="PF00535"/>
    </source>
</evidence>
<gene>
    <name evidence="2" type="ORF">HA252_02470</name>
</gene>
<dbReference type="Proteomes" id="UP000564964">
    <property type="component" value="Unassembled WGS sequence"/>
</dbReference>
<name>A0A7J4JLV8_9ARCH</name>